<feature type="domain" description="Glycosyltransferase subfamily 4-like N-terminal" evidence="1">
    <location>
        <begin position="67"/>
        <end position="236"/>
    </location>
</feature>
<dbReference type="Gene3D" id="3.40.50.2000">
    <property type="entry name" value="Glycogen Phosphorylase B"/>
    <property type="match status" value="2"/>
</dbReference>
<dbReference type="CDD" id="cd03794">
    <property type="entry name" value="GT4_WbuB-like"/>
    <property type="match status" value="1"/>
</dbReference>
<protein>
    <submittedName>
        <fullName evidence="2">Glycosyltransferase WbuB</fullName>
    </submittedName>
</protein>
<keyword evidence="2" id="KW-0808">Transferase</keyword>
<gene>
    <name evidence="2" type="ORF">CBQ26_14835</name>
</gene>
<dbReference type="Proteomes" id="UP000197208">
    <property type="component" value="Unassembled WGS sequence"/>
</dbReference>
<dbReference type="GO" id="GO:0016757">
    <property type="term" value="F:glycosyltransferase activity"/>
    <property type="evidence" value="ECO:0007669"/>
    <property type="project" value="TreeGrafter"/>
</dbReference>
<organism evidence="2 3">
    <name type="scientific">Deinococcus indicus</name>
    <dbReference type="NCBI Taxonomy" id="223556"/>
    <lineage>
        <taxon>Bacteria</taxon>
        <taxon>Thermotogati</taxon>
        <taxon>Deinococcota</taxon>
        <taxon>Deinococci</taxon>
        <taxon>Deinococcales</taxon>
        <taxon>Deinococcaceae</taxon>
        <taxon>Deinococcus</taxon>
    </lineage>
</organism>
<dbReference type="EMBL" id="NHMK01000022">
    <property type="protein sequence ID" value="OWL94821.1"/>
    <property type="molecule type" value="Genomic_DNA"/>
</dbReference>
<evidence type="ECO:0000313" key="2">
    <source>
        <dbReference type="EMBL" id="OWL94821.1"/>
    </source>
</evidence>
<dbReference type="AlphaFoldDB" id="A0A246BHX4"/>
<dbReference type="InterPro" id="IPR028098">
    <property type="entry name" value="Glyco_trans_4-like_N"/>
</dbReference>
<proteinExistence type="predicted"/>
<dbReference type="PANTHER" id="PTHR12526:SF624">
    <property type="entry name" value="BLR6297 PROTEIN"/>
    <property type="match status" value="1"/>
</dbReference>
<evidence type="ECO:0000259" key="1">
    <source>
        <dbReference type="Pfam" id="PF13579"/>
    </source>
</evidence>
<sequence>MLAAARGRASGCAGVRRGGHCRAGARTGAGRGVVSGLLSGPGGRAARRDGPGRVLIVVENLPVPFDRRVWMEATALRDHGYHVSVICPTGRGFEATRETLEGIEIYRHPLPPESNAGLGFVREYLAALYHETRLAWRVRREQGFDVLHACNPPDLIFLVAAPFRALFGTRFVFDQHDVNPELYVTKFGRRDLGYHALKLVERLTFALADVVISTNESYRQIALTRGRRRPEQVFVVRSAPSLERFAYRPGGEAHRAGFRHLVGYLGVMGPQEGVDVLLRAVRHIVDGGRRDIRFMLIGGGSSLEDLKTLARDLDLEDVVEFTGRIPDDDLLTRLSACDVCVNPDPLNPLNDVSSMNKIVEYMALGRPIVQFDLKEGRASAGEASVYARPNDPAALAQATLDLLDDPARRAQMGEAGLRAMRERLAWHHQIPSLLAAYRRALGARTAQESGQVGVRW</sequence>
<keyword evidence="3" id="KW-1185">Reference proteome</keyword>
<reference evidence="2 3" key="1">
    <citation type="submission" date="2017-05" db="EMBL/GenBank/DDBJ databases">
        <title>De novo genome assembly of Deniococcus indicus strain DR1.</title>
        <authorList>
            <person name="Chauhan D."/>
            <person name="Yennamalli R.M."/>
            <person name="Priyadarshini R."/>
        </authorList>
    </citation>
    <scope>NUCLEOTIDE SEQUENCE [LARGE SCALE GENOMIC DNA]</scope>
    <source>
        <strain evidence="2 3">DR1</strain>
    </source>
</reference>
<dbReference type="Pfam" id="PF13579">
    <property type="entry name" value="Glyco_trans_4_4"/>
    <property type="match status" value="1"/>
</dbReference>
<dbReference type="PANTHER" id="PTHR12526">
    <property type="entry name" value="GLYCOSYLTRANSFERASE"/>
    <property type="match status" value="1"/>
</dbReference>
<evidence type="ECO:0000313" key="3">
    <source>
        <dbReference type="Proteomes" id="UP000197208"/>
    </source>
</evidence>
<dbReference type="Pfam" id="PF13692">
    <property type="entry name" value="Glyco_trans_1_4"/>
    <property type="match status" value="1"/>
</dbReference>
<name>A0A246BHX4_9DEIO</name>
<comment type="caution">
    <text evidence="2">The sequence shown here is derived from an EMBL/GenBank/DDBJ whole genome shotgun (WGS) entry which is preliminary data.</text>
</comment>
<dbReference type="SUPFAM" id="SSF53756">
    <property type="entry name" value="UDP-Glycosyltransferase/glycogen phosphorylase"/>
    <property type="match status" value="1"/>
</dbReference>
<accession>A0A246BHX4</accession>